<evidence type="ECO:0000259" key="1">
    <source>
        <dbReference type="PROSITE" id="PS51787"/>
    </source>
</evidence>
<gene>
    <name evidence="2" type="ORF">BCM14_2259</name>
</gene>
<protein>
    <recommendedName>
        <fullName evidence="1">Lon N-terminal domain-containing protein</fullName>
    </recommendedName>
</protein>
<dbReference type="PANTHER" id="PTHR46732:SF8">
    <property type="entry name" value="ATP-DEPENDENT PROTEASE LA (LON) DOMAIN PROTEIN"/>
    <property type="match status" value="1"/>
</dbReference>
<dbReference type="AlphaFoldDB" id="A0A2T0XDU7"/>
<dbReference type="Proteomes" id="UP000238308">
    <property type="component" value="Unassembled WGS sequence"/>
</dbReference>
<feature type="domain" description="Lon N-terminal" evidence="1">
    <location>
        <begin position="1"/>
        <end position="204"/>
    </location>
</feature>
<proteinExistence type="predicted"/>
<dbReference type="SMART" id="SM00464">
    <property type="entry name" value="LON"/>
    <property type="match status" value="1"/>
</dbReference>
<dbReference type="PANTHER" id="PTHR46732">
    <property type="entry name" value="ATP-DEPENDENT PROTEASE LA (LON) DOMAIN PROTEIN"/>
    <property type="match status" value="1"/>
</dbReference>
<name>A0A2T0XDU7_9BURK</name>
<dbReference type="PROSITE" id="PS51787">
    <property type="entry name" value="LON_N"/>
    <property type="match status" value="1"/>
</dbReference>
<sequence length="208" mass="23292">MPTQTDIPLFPLGTTLFPGGLLPLQIFEVRYLDMIKRCLKESSKFGIVTIDQGSEVRIAGEVVSFAQVGTLASIHSFDAVTPALFMIRCKGEQRFSISQSKREVNGLWTASIDLIEADHFVEVPSELFDASTALRKTLIAILEKTEPEEELAILEPYRFNDCSWVSNRWAELLPLPPPQKQHLLAMDNPRLRLDLIAEILQDLGVLGD</sequence>
<dbReference type="Gene3D" id="2.30.130.40">
    <property type="entry name" value="LON domain-like"/>
    <property type="match status" value="1"/>
</dbReference>
<dbReference type="OrthoDB" id="8558970at2"/>
<evidence type="ECO:0000313" key="2">
    <source>
        <dbReference type="EMBL" id="PRY97119.1"/>
    </source>
</evidence>
<dbReference type="Pfam" id="PF02190">
    <property type="entry name" value="LON_substr_bdg"/>
    <property type="match status" value="1"/>
</dbReference>
<dbReference type="Gene3D" id="1.10.4060.10">
    <property type="entry name" value="BPP1347 like domain"/>
    <property type="match status" value="1"/>
</dbReference>
<dbReference type="RefSeq" id="WP_106228098.1">
    <property type="nucleotide sequence ID" value="NZ_PVTV01000015.1"/>
</dbReference>
<organism evidence="2 3">
    <name type="scientific">Jezberella montanilacus</name>
    <dbReference type="NCBI Taxonomy" id="323426"/>
    <lineage>
        <taxon>Bacteria</taxon>
        <taxon>Pseudomonadati</taxon>
        <taxon>Pseudomonadota</taxon>
        <taxon>Betaproteobacteria</taxon>
        <taxon>Burkholderiales</taxon>
        <taxon>Alcaligenaceae</taxon>
        <taxon>Jezberella</taxon>
    </lineage>
</organism>
<reference evidence="2 3" key="1">
    <citation type="submission" date="2018-03" db="EMBL/GenBank/DDBJ databases">
        <title>Genomic Encyclopedia of Type Strains, Phase III (KMG-III): the genomes of soil and plant-associated and newly described type strains.</title>
        <authorList>
            <person name="Whitman W."/>
        </authorList>
    </citation>
    <scope>NUCLEOTIDE SEQUENCE [LARGE SCALE GENOMIC DNA]</scope>
    <source>
        <strain evidence="2 3">MWH-P2sevCIIIb</strain>
    </source>
</reference>
<accession>A0A2T0XDU7</accession>
<dbReference type="InterPro" id="IPR015947">
    <property type="entry name" value="PUA-like_sf"/>
</dbReference>
<dbReference type="SUPFAM" id="SSF88697">
    <property type="entry name" value="PUA domain-like"/>
    <property type="match status" value="1"/>
</dbReference>
<dbReference type="EMBL" id="PVTV01000015">
    <property type="protein sequence ID" value="PRY97119.1"/>
    <property type="molecule type" value="Genomic_DNA"/>
</dbReference>
<evidence type="ECO:0000313" key="3">
    <source>
        <dbReference type="Proteomes" id="UP000238308"/>
    </source>
</evidence>
<dbReference type="InterPro" id="IPR003111">
    <property type="entry name" value="Lon_prtase_N"/>
</dbReference>
<keyword evidence="3" id="KW-1185">Reference proteome</keyword>
<comment type="caution">
    <text evidence="2">The sequence shown here is derived from an EMBL/GenBank/DDBJ whole genome shotgun (WGS) entry which is preliminary data.</text>
</comment>
<dbReference type="InterPro" id="IPR046336">
    <property type="entry name" value="Lon_prtase_N_sf"/>
</dbReference>